<dbReference type="PANTHER" id="PTHR36435:SF1">
    <property type="entry name" value="CAAX AMINO TERMINAL PROTEASE FAMILY PROTEIN"/>
    <property type="match status" value="1"/>
</dbReference>
<evidence type="ECO:0000313" key="4">
    <source>
        <dbReference type="Proteomes" id="UP000241074"/>
    </source>
</evidence>
<keyword evidence="4" id="KW-1185">Reference proteome</keyword>
<keyword evidence="1" id="KW-0812">Transmembrane</keyword>
<evidence type="ECO:0000256" key="1">
    <source>
        <dbReference type="SAM" id="Phobius"/>
    </source>
</evidence>
<dbReference type="Proteomes" id="UP000241074">
    <property type="component" value="Chromosome"/>
</dbReference>
<feature type="transmembrane region" description="Helical" evidence="1">
    <location>
        <begin position="198"/>
        <end position="217"/>
    </location>
</feature>
<dbReference type="GO" id="GO:0080120">
    <property type="term" value="P:CAAX-box protein maturation"/>
    <property type="evidence" value="ECO:0007669"/>
    <property type="project" value="UniProtKB-ARBA"/>
</dbReference>
<dbReference type="RefSeq" id="WP_106893084.1">
    <property type="nucleotide sequence ID" value="NZ_CP027860.1"/>
</dbReference>
<evidence type="ECO:0000259" key="2">
    <source>
        <dbReference type="Pfam" id="PF02517"/>
    </source>
</evidence>
<reference evidence="3 4" key="1">
    <citation type="submission" date="2018-03" db="EMBL/GenBank/DDBJ databases">
        <title>Ahniella affigens gen. nov., sp. nov., a gammaproteobacterium isolated from sandy soil near a stream.</title>
        <authorList>
            <person name="Ko Y."/>
            <person name="Kim J.-H."/>
        </authorList>
    </citation>
    <scope>NUCLEOTIDE SEQUENCE [LARGE SCALE GENOMIC DNA]</scope>
    <source>
        <strain evidence="3 4">D13</strain>
    </source>
</reference>
<reference evidence="3 4" key="2">
    <citation type="submission" date="2018-03" db="EMBL/GenBank/DDBJ databases">
        <authorList>
            <person name="Keele B.F."/>
        </authorList>
    </citation>
    <scope>NUCLEOTIDE SEQUENCE [LARGE SCALE GENOMIC DNA]</scope>
    <source>
        <strain evidence="3 4">D13</strain>
    </source>
</reference>
<keyword evidence="1" id="KW-0472">Membrane</keyword>
<dbReference type="KEGG" id="xba:C7S18_19205"/>
<dbReference type="AlphaFoldDB" id="A0A2P1PWK2"/>
<gene>
    <name evidence="3" type="ORF">C7S18_19205</name>
</gene>
<name>A0A2P1PWK2_9GAMM</name>
<feature type="transmembrane region" description="Helical" evidence="1">
    <location>
        <begin position="172"/>
        <end position="191"/>
    </location>
</feature>
<evidence type="ECO:0000313" key="3">
    <source>
        <dbReference type="EMBL" id="AVP99164.1"/>
    </source>
</evidence>
<keyword evidence="1" id="KW-1133">Transmembrane helix</keyword>
<feature type="transmembrane region" description="Helical" evidence="1">
    <location>
        <begin position="37"/>
        <end position="54"/>
    </location>
</feature>
<feature type="transmembrane region" description="Helical" evidence="1">
    <location>
        <begin position="149"/>
        <end position="166"/>
    </location>
</feature>
<dbReference type="GO" id="GO:0004175">
    <property type="term" value="F:endopeptidase activity"/>
    <property type="evidence" value="ECO:0007669"/>
    <property type="project" value="UniProtKB-ARBA"/>
</dbReference>
<dbReference type="EMBL" id="CP027860">
    <property type="protein sequence ID" value="AVP99164.1"/>
    <property type="molecule type" value="Genomic_DNA"/>
</dbReference>
<protein>
    <recommendedName>
        <fullName evidence="2">CAAX prenyl protease 2/Lysostaphin resistance protein A-like domain-containing protein</fullName>
    </recommendedName>
</protein>
<feature type="transmembrane region" description="Helical" evidence="1">
    <location>
        <begin position="111"/>
        <end position="128"/>
    </location>
</feature>
<dbReference type="Pfam" id="PF02517">
    <property type="entry name" value="Rce1-like"/>
    <property type="match status" value="1"/>
</dbReference>
<dbReference type="OrthoDB" id="7632478at2"/>
<feature type="transmembrane region" description="Helical" evidence="1">
    <location>
        <begin position="66"/>
        <end position="91"/>
    </location>
</feature>
<dbReference type="InterPro" id="IPR003675">
    <property type="entry name" value="Rce1/LyrA-like_dom"/>
</dbReference>
<sequence length="223" mass="24411">MSESVSRRSPQWLLEIALFVLIVVGDAVGWLPISQTLYLVPLIALALYWSRQRWASIGFSRPPKLLQAILIGIAIGIAMECFAVFVTTPLISHAFGVEPDYSELKAIQGNLLLLALFLGLSWVLAAFGEEICFRGFLMHRLAGLFGNSRWAWGWSLVLSSTLFGWGHTEQGISGWVQEGLSGFLLGVVFLATGRNLTVPIVAHGVSNTVAFVLIYFGRYPGLG</sequence>
<dbReference type="PANTHER" id="PTHR36435">
    <property type="entry name" value="SLR1288 PROTEIN"/>
    <property type="match status" value="1"/>
</dbReference>
<dbReference type="InterPro" id="IPR052710">
    <property type="entry name" value="CAAX_protease"/>
</dbReference>
<organism evidence="3 4">
    <name type="scientific">Ahniella affigens</name>
    <dbReference type="NCBI Taxonomy" id="2021234"/>
    <lineage>
        <taxon>Bacteria</taxon>
        <taxon>Pseudomonadati</taxon>
        <taxon>Pseudomonadota</taxon>
        <taxon>Gammaproteobacteria</taxon>
        <taxon>Lysobacterales</taxon>
        <taxon>Rhodanobacteraceae</taxon>
        <taxon>Ahniella</taxon>
    </lineage>
</organism>
<accession>A0A2P1PWK2</accession>
<feature type="domain" description="CAAX prenyl protease 2/Lysostaphin resistance protein A-like" evidence="2">
    <location>
        <begin position="114"/>
        <end position="209"/>
    </location>
</feature>
<proteinExistence type="predicted"/>